<dbReference type="SUPFAM" id="SSF53448">
    <property type="entry name" value="Nucleotide-diphospho-sugar transferases"/>
    <property type="match status" value="1"/>
</dbReference>
<evidence type="ECO:0008006" key="2">
    <source>
        <dbReference type="Google" id="ProtNLM"/>
    </source>
</evidence>
<dbReference type="Pfam" id="PF11397">
    <property type="entry name" value="GlcNAc"/>
    <property type="match status" value="1"/>
</dbReference>
<dbReference type="EMBL" id="HBGV01011756">
    <property type="protein sequence ID" value="CAD9498614.1"/>
    <property type="molecule type" value="Transcribed_RNA"/>
</dbReference>
<dbReference type="PANTHER" id="PTHR34496">
    <property type="entry name" value="GLCNAC TRANSFERASE-RELATED"/>
    <property type="match status" value="1"/>
</dbReference>
<dbReference type="InterPro" id="IPR029044">
    <property type="entry name" value="Nucleotide-diphossugar_trans"/>
</dbReference>
<protein>
    <recommendedName>
        <fullName evidence="2">Glycosyltransferase 2-like domain-containing protein</fullName>
    </recommendedName>
</protein>
<dbReference type="AlphaFoldDB" id="A0A7S2HSP7"/>
<dbReference type="PANTHER" id="PTHR34496:SF10">
    <property type="entry name" value="GLCNAC TRANSFERASE"/>
    <property type="match status" value="1"/>
</dbReference>
<reference evidence="1" key="1">
    <citation type="submission" date="2021-01" db="EMBL/GenBank/DDBJ databases">
        <authorList>
            <person name="Corre E."/>
            <person name="Pelletier E."/>
            <person name="Niang G."/>
            <person name="Scheremetjew M."/>
            <person name="Finn R."/>
            <person name="Kale V."/>
            <person name="Holt S."/>
            <person name="Cochrane G."/>
            <person name="Meng A."/>
            <person name="Brown T."/>
            <person name="Cohen L."/>
        </authorList>
    </citation>
    <scope>NUCLEOTIDE SEQUENCE</scope>
    <source>
        <strain evidence="1">CCMP826</strain>
    </source>
</reference>
<dbReference type="InterPro" id="IPR021067">
    <property type="entry name" value="Glycosyltransferase"/>
</dbReference>
<name>A0A7S2HSP7_9STRA</name>
<organism evidence="1">
    <name type="scientific">Helicotheca tamesis</name>
    <dbReference type="NCBI Taxonomy" id="374047"/>
    <lineage>
        <taxon>Eukaryota</taxon>
        <taxon>Sar</taxon>
        <taxon>Stramenopiles</taxon>
        <taxon>Ochrophyta</taxon>
        <taxon>Bacillariophyta</taxon>
        <taxon>Mediophyceae</taxon>
        <taxon>Lithodesmiophycidae</taxon>
        <taxon>Lithodesmiales</taxon>
        <taxon>Lithodesmiaceae</taxon>
        <taxon>Helicotheca</taxon>
    </lineage>
</organism>
<proteinExistence type="predicted"/>
<evidence type="ECO:0000313" key="1">
    <source>
        <dbReference type="EMBL" id="CAD9498614.1"/>
    </source>
</evidence>
<accession>A0A7S2HSP7</accession>
<sequence length="401" mass="44910">MRLLKQHLLPLDAAYRGRSIFPIREDDSVFMSLAAFRDHLLGETLKQAFRRAANPSKLFVGAVVQNCFGDEYTCKTGRQVVGKDKQGNPITKVSDAPPDVNGIEQFCSDPSYRPYCEAGQIRVLYVNETESIGPAVARYYASKLWGGENFYIQSDAHLRFAQDWDAKYIAEVKSADSYPKAVLSSYPPGFSEEDPPDYEGGTIGTRLCSCMFSNSPVEQDIIRINSGASCTNPDVDGPTQIAFIAAGFFFAHGSFLQDVPFDPLLPWCFMGEEIALSMRAWTAGWNIYAPRQNLIAHQYRPGRMGLPKFWGSVGRTFGREGPGFNTHMQSVLIQRIKHMVGYPEVSKEKIKQGGFDDILTDLEHYSMGTERSKQAYLELTKIDPANHKCSAISWCNRCELK</sequence>
<gene>
    <name evidence="1" type="ORF">HTAM1171_LOCUS7217</name>
</gene>